<name>A0A840DKJ6_9MICO</name>
<evidence type="ECO:0000313" key="12">
    <source>
        <dbReference type="Proteomes" id="UP000571183"/>
    </source>
</evidence>
<dbReference type="CDD" id="cd06261">
    <property type="entry name" value="TM_PBP2"/>
    <property type="match status" value="1"/>
</dbReference>
<dbReference type="GO" id="GO:0043190">
    <property type="term" value="C:ATP-binding cassette (ABC) transporter complex"/>
    <property type="evidence" value="ECO:0007669"/>
    <property type="project" value="InterPro"/>
</dbReference>
<protein>
    <submittedName>
        <fullName evidence="11">Polar amino acid transport system permease protein</fullName>
    </submittedName>
</protein>
<keyword evidence="3 9" id="KW-0813">Transport</keyword>
<dbReference type="PANTHER" id="PTHR30614:SF20">
    <property type="entry name" value="GLUTAMINE TRANSPORT SYSTEM PERMEASE PROTEIN GLNP"/>
    <property type="match status" value="1"/>
</dbReference>
<evidence type="ECO:0000256" key="1">
    <source>
        <dbReference type="ARBA" id="ARBA00004651"/>
    </source>
</evidence>
<keyword evidence="7 9" id="KW-1133">Transmembrane helix</keyword>
<dbReference type="NCBIfam" id="TIGR01726">
    <property type="entry name" value="HEQRo_perm_3TM"/>
    <property type="match status" value="1"/>
</dbReference>
<dbReference type="Gene3D" id="1.10.3720.10">
    <property type="entry name" value="MetI-like"/>
    <property type="match status" value="1"/>
</dbReference>
<feature type="transmembrane region" description="Helical" evidence="9">
    <location>
        <begin position="80"/>
        <end position="104"/>
    </location>
</feature>
<evidence type="ECO:0000256" key="2">
    <source>
        <dbReference type="ARBA" id="ARBA00010072"/>
    </source>
</evidence>
<dbReference type="PANTHER" id="PTHR30614">
    <property type="entry name" value="MEMBRANE COMPONENT OF AMINO ACID ABC TRANSPORTER"/>
    <property type="match status" value="1"/>
</dbReference>
<dbReference type="SUPFAM" id="SSF161098">
    <property type="entry name" value="MetI-like"/>
    <property type="match status" value="1"/>
</dbReference>
<evidence type="ECO:0000259" key="10">
    <source>
        <dbReference type="PROSITE" id="PS50928"/>
    </source>
</evidence>
<comment type="subcellular location">
    <subcellularLocation>
        <location evidence="1 9">Cell membrane</location>
        <topology evidence="1 9">Multi-pass membrane protein</topology>
    </subcellularLocation>
</comment>
<dbReference type="AlphaFoldDB" id="A0A840DKJ6"/>
<evidence type="ECO:0000256" key="8">
    <source>
        <dbReference type="ARBA" id="ARBA00023136"/>
    </source>
</evidence>
<accession>A0A840DKJ6</accession>
<comment type="caution">
    <text evidence="11">The sequence shown here is derived from an EMBL/GenBank/DDBJ whole genome shotgun (WGS) entry which is preliminary data.</text>
</comment>
<keyword evidence="5 9" id="KW-0812">Transmembrane</keyword>
<evidence type="ECO:0000256" key="4">
    <source>
        <dbReference type="ARBA" id="ARBA00022475"/>
    </source>
</evidence>
<comment type="similarity">
    <text evidence="2">Belongs to the binding-protein-dependent transport system permease family. HisMQ subfamily.</text>
</comment>
<feature type="transmembrane region" description="Helical" evidence="9">
    <location>
        <begin position="254"/>
        <end position="272"/>
    </location>
</feature>
<evidence type="ECO:0000313" key="11">
    <source>
        <dbReference type="EMBL" id="MBB4072233.1"/>
    </source>
</evidence>
<dbReference type="InterPro" id="IPR000515">
    <property type="entry name" value="MetI-like"/>
</dbReference>
<dbReference type="Proteomes" id="UP000571183">
    <property type="component" value="Unassembled WGS sequence"/>
</dbReference>
<evidence type="ECO:0000256" key="3">
    <source>
        <dbReference type="ARBA" id="ARBA00022448"/>
    </source>
</evidence>
<keyword evidence="6" id="KW-0029">Amino-acid transport</keyword>
<sequence>MKNTVAGYTACTVSEVELERRKYRRKAARRSLLLSVLSTLVVAFVLVFAMLNSPGWERVRDNFFDIPTALNALPKILEGLWLNVRVLAVAVVGVTILGALLAIIRTVRNPLFTPLKIMAAAYVDFMRGIPVLLMLYLVGYGIPGLQLFNRMPPAFWGTIAIVLCYSAYVAEVLRSGIEAVHPSQRIAARALGLSYPQTLRLVVLPQAVRKVTPALMNDFVSLQKDVGLISVLGAVDAVRAAQIEVAQVYNFTPYLVAGLIFVLLSLPFVRLTEWLNKRAQQREQIGGVV</sequence>
<keyword evidence="12" id="KW-1185">Reference proteome</keyword>
<feature type="domain" description="ABC transmembrane type-1" evidence="10">
    <location>
        <begin position="80"/>
        <end position="272"/>
    </location>
</feature>
<dbReference type="InterPro" id="IPR010065">
    <property type="entry name" value="AA_ABC_transptr_permease_3TM"/>
</dbReference>
<keyword evidence="4" id="KW-1003">Cell membrane</keyword>
<evidence type="ECO:0000256" key="7">
    <source>
        <dbReference type="ARBA" id="ARBA00022989"/>
    </source>
</evidence>
<evidence type="ECO:0000256" key="9">
    <source>
        <dbReference type="RuleBase" id="RU363032"/>
    </source>
</evidence>
<organism evidence="11 12">
    <name type="scientific">Canibacter oris</name>
    <dbReference type="NCBI Taxonomy" id="1365628"/>
    <lineage>
        <taxon>Bacteria</taxon>
        <taxon>Bacillati</taxon>
        <taxon>Actinomycetota</taxon>
        <taxon>Actinomycetes</taxon>
        <taxon>Micrococcales</taxon>
        <taxon>Microbacteriaceae</taxon>
        <taxon>Canibacter</taxon>
    </lineage>
</organism>
<evidence type="ECO:0000256" key="5">
    <source>
        <dbReference type="ARBA" id="ARBA00022692"/>
    </source>
</evidence>
<dbReference type="Pfam" id="PF00528">
    <property type="entry name" value="BPD_transp_1"/>
    <property type="match status" value="1"/>
</dbReference>
<dbReference type="InterPro" id="IPR043429">
    <property type="entry name" value="ArtM/GltK/GlnP/TcyL/YhdX-like"/>
</dbReference>
<proteinExistence type="inferred from homology"/>
<gene>
    <name evidence="11" type="ORF">F5897_001563</name>
</gene>
<dbReference type="RefSeq" id="WP_183305081.1">
    <property type="nucleotide sequence ID" value="NZ_JACIFD010000022.1"/>
</dbReference>
<dbReference type="GO" id="GO:0022857">
    <property type="term" value="F:transmembrane transporter activity"/>
    <property type="evidence" value="ECO:0007669"/>
    <property type="project" value="InterPro"/>
</dbReference>
<feature type="transmembrane region" description="Helical" evidence="9">
    <location>
        <begin position="31"/>
        <end position="51"/>
    </location>
</feature>
<keyword evidence="8 9" id="KW-0472">Membrane</keyword>
<dbReference type="GO" id="GO:0006865">
    <property type="term" value="P:amino acid transport"/>
    <property type="evidence" value="ECO:0007669"/>
    <property type="project" value="UniProtKB-KW"/>
</dbReference>
<dbReference type="InterPro" id="IPR035906">
    <property type="entry name" value="MetI-like_sf"/>
</dbReference>
<dbReference type="EMBL" id="JACIFD010000022">
    <property type="protein sequence ID" value="MBB4072233.1"/>
    <property type="molecule type" value="Genomic_DNA"/>
</dbReference>
<dbReference type="PROSITE" id="PS50928">
    <property type="entry name" value="ABC_TM1"/>
    <property type="match status" value="1"/>
</dbReference>
<feature type="transmembrane region" description="Helical" evidence="9">
    <location>
        <begin position="154"/>
        <end position="174"/>
    </location>
</feature>
<evidence type="ECO:0000256" key="6">
    <source>
        <dbReference type="ARBA" id="ARBA00022970"/>
    </source>
</evidence>
<reference evidence="11" key="1">
    <citation type="submission" date="2020-08" db="EMBL/GenBank/DDBJ databases">
        <title>Sequencing the genomes of 1000 actinobacteria strains.</title>
        <authorList>
            <person name="Klenk H.-P."/>
        </authorList>
    </citation>
    <scope>NUCLEOTIDE SEQUENCE [LARGE SCALE GENOMIC DNA]</scope>
    <source>
        <strain evidence="11">DSM 27064</strain>
    </source>
</reference>
<feature type="transmembrane region" description="Helical" evidence="9">
    <location>
        <begin position="125"/>
        <end position="142"/>
    </location>
</feature>